<dbReference type="EMBL" id="JPKZ01003191">
    <property type="protein sequence ID" value="KHN72805.1"/>
    <property type="molecule type" value="Genomic_DNA"/>
</dbReference>
<sequence>MISVQGHSSIRIVFNVRASNVSTICVRTLFGELQTYLANMFNNRQKLIVTLQFVAVLSCATLPLFQTYGGHTFYLHKMTECKGGKVFEIDNVQDYDQCREACMEYNCAAVNVLQLGEFEFVCEILRDIEGMVPAVGAACYAPF</sequence>
<organism evidence="2 3">
    <name type="scientific">Toxocara canis</name>
    <name type="common">Canine roundworm</name>
    <dbReference type="NCBI Taxonomy" id="6265"/>
    <lineage>
        <taxon>Eukaryota</taxon>
        <taxon>Metazoa</taxon>
        <taxon>Ecdysozoa</taxon>
        <taxon>Nematoda</taxon>
        <taxon>Chromadorea</taxon>
        <taxon>Rhabditida</taxon>
        <taxon>Spirurina</taxon>
        <taxon>Ascaridomorpha</taxon>
        <taxon>Ascaridoidea</taxon>
        <taxon>Toxocaridae</taxon>
        <taxon>Toxocara</taxon>
    </lineage>
</organism>
<evidence type="ECO:0000256" key="1">
    <source>
        <dbReference type="SAM" id="Phobius"/>
    </source>
</evidence>
<name>A0A0B2UVG9_TOXCA</name>
<keyword evidence="1" id="KW-0812">Transmembrane</keyword>
<keyword evidence="1" id="KW-1133">Transmembrane helix</keyword>
<keyword evidence="3" id="KW-1185">Reference proteome</keyword>
<dbReference type="Proteomes" id="UP000031036">
    <property type="component" value="Unassembled WGS sequence"/>
</dbReference>
<evidence type="ECO:0000313" key="2">
    <source>
        <dbReference type="EMBL" id="KHN72805.1"/>
    </source>
</evidence>
<dbReference type="OrthoDB" id="5837354at2759"/>
<proteinExistence type="predicted"/>
<protein>
    <submittedName>
        <fullName evidence="2">Uncharacterized protein</fullName>
    </submittedName>
</protein>
<reference evidence="2 3" key="1">
    <citation type="submission" date="2014-11" db="EMBL/GenBank/DDBJ databases">
        <title>Genetic blueprint of the zoonotic pathogen Toxocara canis.</title>
        <authorList>
            <person name="Zhu X.-Q."/>
            <person name="Korhonen P.K."/>
            <person name="Cai H."/>
            <person name="Young N.D."/>
            <person name="Nejsum P."/>
            <person name="von Samson-Himmelstjerna G."/>
            <person name="Boag P.R."/>
            <person name="Tan P."/>
            <person name="Li Q."/>
            <person name="Min J."/>
            <person name="Yang Y."/>
            <person name="Wang X."/>
            <person name="Fang X."/>
            <person name="Hall R.S."/>
            <person name="Hofmann A."/>
            <person name="Sternberg P.W."/>
            <person name="Jex A.R."/>
            <person name="Gasser R.B."/>
        </authorList>
    </citation>
    <scope>NUCLEOTIDE SEQUENCE [LARGE SCALE GENOMIC DNA]</scope>
    <source>
        <strain evidence="2">PN_DK_2014</strain>
    </source>
</reference>
<accession>A0A0B2UVG9</accession>
<gene>
    <name evidence="2" type="ORF">Tcan_17131</name>
</gene>
<comment type="caution">
    <text evidence="2">The sequence shown here is derived from an EMBL/GenBank/DDBJ whole genome shotgun (WGS) entry which is preliminary data.</text>
</comment>
<keyword evidence="1" id="KW-0472">Membrane</keyword>
<dbReference type="AlphaFoldDB" id="A0A0B2UVG9"/>
<feature type="transmembrane region" description="Helical" evidence="1">
    <location>
        <begin position="47"/>
        <end position="68"/>
    </location>
</feature>
<evidence type="ECO:0000313" key="3">
    <source>
        <dbReference type="Proteomes" id="UP000031036"/>
    </source>
</evidence>